<gene>
    <name evidence="1" type="ORF">ElP_00430</name>
</gene>
<dbReference type="Proteomes" id="UP000317835">
    <property type="component" value="Chromosome"/>
</dbReference>
<sequence length="377" mass="39807">MQHSHTRRSFLGMGIGTLGAWASLRPARGRATGQGAGTGAEAMAARAVAFLKGRQEENGGWSTERSPGITGLVVTALLRSGVTPFDPTVERGLSYVEGIVGNDGMQAGGPHANYLTAIGIMALDEAKKKGAGDRYDAVIRGGQAALKGLQWDEGEGKTPADPFYGGAGYGGHSRPDLSNTSFMIEALRQTGLPEDDPALQKALLFVSRTQNLDSEFNDQPWADAVDDGGFIYTPANGGESQAGEAPGGGLRSYASMTYAGLKSMVYAGLTMDDPRVKAAHEFIRNNYSLDENPGLGQQGLFYYYQTFAKALAALGRPTLTDAGGTEHDWRADLVAALAERQGKLGEWVNPADRWMEGDPNLVTGYGLLALASARPSG</sequence>
<proteinExistence type="predicted"/>
<dbReference type="InterPro" id="IPR008930">
    <property type="entry name" value="Terpenoid_cyclase/PrenylTrfase"/>
</dbReference>
<keyword evidence="2" id="KW-1185">Reference proteome</keyword>
<reference evidence="1 2" key="1">
    <citation type="submission" date="2019-02" db="EMBL/GenBank/DDBJ databases">
        <title>Deep-cultivation of Planctomycetes and their phenomic and genomic characterization uncovers novel biology.</title>
        <authorList>
            <person name="Wiegand S."/>
            <person name="Jogler M."/>
            <person name="Boedeker C."/>
            <person name="Pinto D."/>
            <person name="Vollmers J."/>
            <person name="Rivas-Marin E."/>
            <person name="Kohn T."/>
            <person name="Peeters S.H."/>
            <person name="Heuer A."/>
            <person name="Rast P."/>
            <person name="Oberbeckmann S."/>
            <person name="Bunk B."/>
            <person name="Jeske O."/>
            <person name="Meyerdierks A."/>
            <person name="Storesund J.E."/>
            <person name="Kallscheuer N."/>
            <person name="Luecker S."/>
            <person name="Lage O.M."/>
            <person name="Pohl T."/>
            <person name="Merkel B.J."/>
            <person name="Hornburger P."/>
            <person name="Mueller R.-W."/>
            <person name="Bruemmer F."/>
            <person name="Labrenz M."/>
            <person name="Spormann A.M."/>
            <person name="Op den Camp H."/>
            <person name="Overmann J."/>
            <person name="Amann R."/>
            <person name="Jetten M.S.M."/>
            <person name="Mascher T."/>
            <person name="Medema M.H."/>
            <person name="Devos D.P."/>
            <person name="Kaster A.-K."/>
            <person name="Ovreas L."/>
            <person name="Rohde M."/>
            <person name="Galperin M.Y."/>
            <person name="Jogler C."/>
        </authorList>
    </citation>
    <scope>NUCLEOTIDE SEQUENCE [LARGE SCALE GENOMIC DNA]</scope>
    <source>
        <strain evidence="1 2">ElP</strain>
    </source>
</reference>
<accession>A0A518GUF5</accession>
<dbReference type="KEGG" id="tpla:ElP_00430"/>
<evidence type="ECO:0008006" key="3">
    <source>
        <dbReference type="Google" id="ProtNLM"/>
    </source>
</evidence>
<dbReference type="AlphaFoldDB" id="A0A518GUF5"/>
<dbReference type="RefSeq" id="WP_197446601.1">
    <property type="nucleotide sequence ID" value="NZ_CP036426.1"/>
</dbReference>
<dbReference type="EMBL" id="CP036426">
    <property type="protein sequence ID" value="QDV32220.1"/>
    <property type="molecule type" value="Genomic_DNA"/>
</dbReference>
<evidence type="ECO:0000313" key="2">
    <source>
        <dbReference type="Proteomes" id="UP000317835"/>
    </source>
</evidence>
<dbReference type="SUPFAM" id="SSF48239">
    <property type="entry name" value="Terpenoid cyclases/Protein prenyltransferases"/>
    <property type="match status" value="1"/>
</dbReference>
<name>A0A518GUF5_9BACT</name>
<dbReference type="Gene3D" id="1.50.10.20">
    <property type="match status" value="2"/>
</dbReference>
<organism evidence="1 2">
    <name type="scientific">Tautonia plasticadhaerens</name>
    <dbReference type="NCBI Taxonomy" id="2527974"/>
    <lineage>
        <taxon>Bacteria</taxon>
        <taxon>Pseudomonadati</taxon>
        <taxon>Planctomycetota</taxon>
        <taxon>Planctomycetia</taxon>
        <taxon>Isosphaerales</taxon>
        <taxon>Isosphaeraceae</taxon>
        <taxon>Tautonia</taxon>
    </lineage>
</organism>
<dbReference type="CDD" id="cd00688">
    <property type="entry name" value="ISOPREN_C2_like"/>
    <property type="match status" value="1"/>
</dbReference>
<protein>
    <recommendedName>
        <fullName evidence="3">Squalene cyclase C-terminal domain-containing protein</fullName>
    </recommendedName>
</protein>
<evidence type="ECO:0000313" key="1">
    <source>
        <dbReference type="EMBL" id="QDV32220.1"/>
    </source>
</evidence>